<name>A0A344UXI3_9ACTN</name>
<dbReference type="EMBL" id="CP025198">
    <property type="protein sequence ID" value="AXE39981.1"/>
    <property type="molecule type" value="Genomic_DNA"/>
</dbReference>
<protein>
    <recommendedName>
        <fullName evidence="3">AbiEi antitoxin C-terminal domain-containing protein</fullName>
    </recommendedName>
</protein>
<proteinExistence type="predicted"/>
<evidence type="ECO:0000313" key="2">
    <source>
        <dbReference type="Proteomes" id="UP000251995"/>
    </source>
</evidence>
<reference evidence="1 2" key="1">
    <citation type="submission" date="2017-12" db="EMBL/GenBank/DDBJ databases">
        <title>The whole genome sequence of the Acidipropionibacterium virtanenii sp. nov. type strain JS278.</title>
        <authorList>
            <person name="Laine P."/>
            <person name="Deptula P."/>
            <person name="Varmanen P."/>
            <person name="Auvinen P."/>
        </authorList>
    </citation>
    <scope>NUCLEOTIDE SEQUENCE [LARGE SCALE GENOMIC DNA]</scope>
    <source>
        <strain evidence="1 2">JS278</strain>
    </source>
</reference>
<evidence type="ECO:0008006" key="3">
    <source>
        <dbReference type="Google" id="ProtNLM"/>
    </source>
</evidence>
<dbReference type="AlphaFoldDB" id="A0A344UXI3"/>
<dbReference type="Proteomes" id="UP000251995">
    <property type="component" value="Chromosome"/>
</dbReference>
<sequence>MNSGMDDAVARVRLVRDLTCNGIDADKLARGVRDGTWSRVRRGAVVEGALSDDAVVRHCQLIAATTPILRADSWALSHTSAAVILGLPVPYEGLEAVWITRPKGRSAHRREQLMTRVCDIEDDEVITVDGLPVTCPERTAIDLARQHGLATGLMESTPSFVPAGASGGCRSSWAGVRGGGGARPLPERWNWRVPCRRVPENQ</sequence>
<dbReference type="KEGG" id="acij:JS278_02846"/>
<accession>A0A344UXI3</accession>
<gene>
    <name evidence="1" type="ORF">JS278_02846</name>
</gene>
<evidence type="ECO:0000313" key="1">
    <source>
        <dbReference type="EMBL" id="AXE39981.1"/>
    </source>
</evidence>
<organism evidence="1 2">
    <name type="scientific">Acidipropionibacterium virtanenii</name>
    <dbReference type="NCBI Taxonomy" id="2057246"/>
    <lineage>
        <taxon>Bacteria</taxon>
        <taxon>Bacillati</taxon>
        <taxon>Actinomycetota</taxon>
        <taxon>Actinomycetes</taxon>
        <taxon>Propionibacteriales</taxon>
        <taxon>Propionibacteriaceae</taxon>
        <taxon>Acidipropionibacterium</taxon>
    </lineage>
</organism>
<keyword evidence="2" id="KW-1185">Reference proteome</keyword>